<dbReference type="InterPro" id="IPR000212">
    <property type="entry name" value="DNA_helicase_UvrD/REP"/>
</dbReference>
<evidence type="ECO:0000256" key="6">
    <source>
        <dbReference type="ARBA" id="ARBA00023125"/>
    </source>
</evidence>
<dbReference type="Gene3D" id="1.10.486.10">
    <property type="entry name" value="PCRA, domain 4"/>
    <property type="match status" value="1"/>
</dbReference>
<dbReference type="Pfam" id="PF00580">
    <property type="entry name" value="UvrD-helicase"/>
    <property type="match status" value="1"/>
</dbReference>
<evidence type="ECO:0000256" key="5">
    <source>
        <dbReference type="ARBA" id="ARBA00022840"/>
    </source>
</evidence>
<evidence type="ECO:0000256" key="2">
    <source>
        <dbReference type="ARBA" id="ARBA00022741"/>
    </source>
</evidence>
<keyword evidence="6 11" id="KW-0238">DNA-binding</keyword>
<evidence type="ECO:0000256" key="10">
    <source>
        <dbReference type="PROSITE-ProRule" id="PRU00560"/>
    </source>
</evidence>
<dbReference type="PANTHER" id="PTHR11070">
    <property type="entry name" value="UVRD / RECB / PCRA DNA HELICASE FAMILY MEMBER"/>
    <property type="match status" value="1"/>
</dbReference>
<evidence type="ECO:0000313" key="15">
    <source>
        <dbReference type="EMBL" id="MFC5640667.1"/>
    </source>
</evidence>
<evidence type="ECO:0000259" key="14">
    <source>
        <dbReference type="PROSITE" id="PS51217"/>
    </source>
</evidence>
<evidence type="ECO:0000259" key="13">
    <source>
        <dbReference type="PROSITE" id="PS51198"/>
    </source>
</evidence>
<dbReference type="InterPro" id="IPR014017">
    <property type="entry name" value="DNA_helicase_UvrD-like_C"/>
</dbReference>
<keyword evidence="7" id="KW-0413">Isomerase</keyword>
<dbReference type="Gene3D" id="1.10.10.160">
    <property type="match status" value="1"/>
</dbReference>
<dbReference type="GO" id="GO:0016787">
    <property type="term" value="F:hydrolase activity"/>
    <property type="evidence" value="ECO:0007669"/>
    <property type="project" value="UniProtKB-KW"/>
</dbReference>
<evidence type="ECO:0000256" key="12">
    <source>
        <dbReference type="SAM" id="MobiDB-lite"/>
    </source>
</evidence>
<dbReference type="SUPFAM" id="SSF52540">
    <property type="entry name" value="P-loop containing nucleoside triphosphate hydrolases"/>
    <property type="match status" value="1"/>
</dbReference>
<dbReference type="Pfam" id="PF13361">
    <property type="entry name" value="UvrD_C"/>
    <property type="match status" value="1"/>
</dbReference>
<comment type="catalytic activity">
    <reaction evidence="8">
        <text>Couples ATP hydrolysis with the unwinding of duplex DNA by translocating in the 3'-5' direction.</text>
        <dbReference type="EC" id="5.6.2.4"/>
    </reaction>
</comment>
<feature type="binding site" evidence="10">
    <location>
        <begin position="130"/>
        <end position="137"/>
    </location>
    <ligand>
        <name>ATP</name>
        <dbReference type="ChEBI" id="CHEBI:30616"/>
    </ligand>
</feature>
<dbReference type="Proteomes" id="UP001596066">
    <property type="component" value="Unassembled WGS sequence"/>
</dbReference>
<feature type="compositionally biased region" description="Gly residues" evidence="12">
    <location>
        <begin position="800"/>
        <end position="833"/>
    </location>
</feature>
<sequence length="912" mass="99341">MSSLFDDLPLPGFEDPAVGSRRPAAADAPPPFDAEPPYEEAPPYGGAVHHGGAPDELPPYEPGSYEPSPYEEEIPGDLFERDYAAESERDAWYRNGAARTVVDPEQLLEGMNDPQREAVLHHGSPVLIVAGAGSGKTRVLTHRIAYLLAARGVQPGEILAITFTNKAAGEMRERVEALVGPRARAMWVSTFHSACVRILRRESKLLGFTSSFSIYDAADSQRLMALVCRDLDLDPKQFPPKSFTAKISNLKNELIDEETYADQAANPMEKKLAEAYFLYQRRLREANALDFDDIIMTTVNLLQAFPDVAEHYRRRFRHILVDEYQDTNHAQYTLVRELSGGAAAHAPKMTVDGDFVNPAEARLAQIAPAELCVVGDADQSIYAFRGATIRNILQFEEDYPNATTILLEQNYRSTQTILSAANAVIERNTNRRKKNLWTAGDQGEQVVGYVADDEHGEAQFIAEEIDRLTDAGNARPGDVAIFYRTNAQSRVFEEVFIRVGLPYKVVGGVRFYERKEVRDILAYLRVLSNPEDAVPLRRILNVPKRGIGDRAEAMIDALAARERISFPQALQRVDEAYGMAARSANAVKKFNALMAGLRQVVESGAGPAAVLEAVLEETGYLAELQASTDPQDETRVENLQELASVALEYEKDPGERPEGDEGPPVGTLADFLERVALVADSDQIPDDEDGSGVITMMTLHTAKGLEFPVVFLTGMEDGIFPHMRALNQVKELEEERRLAYVGLTRARQRLYLTRSVLRSAWGQPSYNPASRFLEEIPDTLVQWKRTGAAAVPGSRFAGSSSGGSSRGSSRGYGSGSSGGYGGGGGGQGGGGSAGRSSSVGATPRAGWGKSARTVGEREIVALAVGDRVTHDTFGLGTVVATQGVGDKAQATVDFGSSGRKQLLLRYAPVEKL</sequence>
<evidence type="ECO:0000256" key="9">
    <source>
        <dbReference type="ARBA" id="ARBA00048988"/>
    </source>
</evidence>
<dbReference type="Pfam" id="PF21196">
    <property type="entry name" value="PcrA_UvrD_tudor"/>
    <property type="match status" value="1"/>
</dbReference>
<evidence type="ECO:0000256" key="8">
    <source>
        <dbReference type="ARBA" id="ARBA00034617"/>
    </source>
</evidence>
<dbReference type="Gene3D" id="3.40.50.300">
    <property type="entry name" value="P-loop containing nucleotide triphosphate hydrolases"/>
    <property type="match status" value="2"/>
</dbReference>
<dbReference type="EMBL" id="JBHSOC010000005">
    <property type="protein sequence ID" value="MFC5640667.1"/>
    <property type="molecule type" value="Genomic_DNA"/>
</dbReference>
<evidence type="ECO:0000313" key="16">
    <source>
        <dbReference type="Proteomes" id="UP001596066"/>
    </source>
</evidence>
<dbReference type="EC" id="5.6.2.4" evidence="11"/>
<dbReference type="InterPro" id="IPR014016">
    <property type="entry name" value="UvrD-like_ATP-bd"/>
</dbReference>
<accession>A0ABW0V6X7</accession>
<evidence type="ECO:0000256" key="7">
    <source>
        <dbReference type="ARBA" id="ARBA00023235"/>
    </source>
</evidence>
<dbReference type="InterPro" id="IPR005751">
    <property type="entry name" value="ATP-dep_DNA_helicase_PcrA"/>
</dbReference>
<feature type="domain" description="UvrD-like helicase ATP-binding" evidence="13">
    <location>
        <begin position="109"/>
        <end position="414"/>
    </location>
</feature>
<dbReference type="InterPro" id="IPR027417">
    <property type="entry name" value="P-loop_NTPase"/>
</dbReference>
<evidence type="ECO:0000256" key="11">
    <source>
        <dbReference type="RuleBase" id="RU364053"/>
    </source>
</evidence>
<dbReference type="NCBIfam" id="TIGR01073">
    <property type="entry name" value="pcrA"/>
    <property type="match status" value="1"/>
</dbReference>
<gene>
    <name evidence="15" type="primary">pcrA</name>
    <name evidence="15" type="ORF">ACFPZF_04770</name>
</gene>
<keyword evidence="5 10" id="KW-0067">ATP-binding</keyword>
<evidence type="ECO:0000256" key="4">
    <source>
        <dbReference type="ARBA" id="ARBA00022806"/>
    </source>
</evidence>
<feature type="domain" description="UvrD-like helicase C-terminal" evidence="14">
    <location>
        <begin position="415"/>
        <end position="704"/>
    </location>
</feature>
<dbReference type="CDD" id="cd18807">
    <property type="entry name" value="SF1_C_UvrD"/>
    <property type="match status" value="1"/>
</dbReference>
<dbReference type="InterPro" id="IPR013986">
    <property type="entry name" value="DExx_box_DNA_helicase_dom_sf"/>
</dbReference>
<evidence type="ECO:0000256" key="1">
    <source>
        <dbReference type="ARBA" id="ARBA00009922"/>
    </source>
</evidence>
<keyword evidence="3 10" id="KW-0378">Hydrolase</keyword>
<feature type="region of interest" description="Disordered" evidence="12">
    <location>
        <begin position="792"/>
        <end position="850"/>
    </location>
</feature>
<name>A0ABW0V6X7_9ACTN</name>
<organism evidence="15 16">
    <name type="scientific">Kitasatospora cinereorecta</name>
    <dbReference type="NCBI Taxonomy" id="285560"/>
    <lineage>
        <taxon>Bacteria</taxon>
        <taxon>Bacillati</taxon>
        <taxon>Actinomycetota</taxon>
        <taxon>Actinomycetes</taxon>
        <taxon>Kitasatosporales</taxon>
        <taxon>Streptomycetaceae</taxon>
        <taxon>Kitasatospora</taxon>
    </lineage>
</organism>
<dbReference type="PANTHER" id="PTHR11070:SF2">
    <property type="entry name" value="ATP-DEPENDENT DNA HELICASE SRS2"/>
    <property type="match status" value="1"/>
</dbReference>
<keyword evidence="4 10" id="KW-0347">Helicase</keyword>
<comment type="caution">
    <text evidence="15">The sequence shown here is derived from an EMBL/GenBank/DDBJ whole genome shotgun (WGS) entry which is preliminary data.</text>
</comment>
<dbReference type="CDD" id="cd17932">
    <property type="entry name" value="DEXQc_UvrD"/>
    <property type="match status" value="1"/>
</dbReference>
<evidence type="ECO:0000256" key="3">
    <source>
        <dbReference type="ARBA" id="ARBA00022801"/>
    </source>
</evidence>
<reference evidence="16" key="1">
    <citation type="journal article" date="2019" name="Int. J. Syst. Evol. Microbiol.">
        <title>The Global Catalogue of Microorganisms (GCM) 10K type strain sequencing project: providing services to taxonomists for standard genome sequencing and annotation.</title>
        <authorList>
            <consortium name="The Broad Institute Genomics Platform"/>
            <consortium name="The Broad Institute Genome Sequencing Center for Infectious Disease"/>
            <person name="Wu L."/>
            <person name="Ma J."/>
        </authorList>
    </citation>
    <scope>NUCLEOTIDE SEQUENCE [LARGE SCALE GENOMIC DNA]</scope>
    <source>
        <strain evidence="16">CGMCC 4.1622</strain>
    </source>
</reference>
<proteinExistence type="inferred from homology"/>
<dbReference type="PROSITE" id="PS51217">
    <property type="entry name" value="UVRD_HELICASE_CTER"/>
    <property type="match status" value="1"/>
</dbReference>
<feature type="region of interest" description="Disordered" evidence="12">
    <location>
        <begin position="1"/>
        <end position="73"/>
    </location>
</feature>
<dbReference type="PROSITE" id="PS51198">
    <property type="entry name" value="UVRD_HELICASE_ATP_BIND"/>
    <property type="match status" value="1"/>
</dbReference>
<dbReference type="GO" id="GO:0003678">
    <property type="term" value="F:DNA helicase activity"/>
    <property type="evidence" value="ECO:0007669"/>
    <property type="project" value="UniProtKB-EC"/>
</dbReference>
<protein>
    <recommendedName>
        <fullName evidence="11">ATP-dependent DNA helicase</fullName>
        <ecNumber evidence="11">5.6.2.4</ecNumber>
    </recommendedName>
</protein>
<comment type="catalytic activity">
    <reaction evidence="9 11">
        <text>ATP + H2O = ADP + phosphate + H(+)</text>
        <dbReference type="Rhea" id="RHEA:13065"/>
        <dbReference type="ChEBI" id="CHEBI:15377"/>
        <dbReference type="ChEBI" id="CHEBI:15378"/>
        <dbReference type="ChEBI" id="CHEBI:30616"/>
        <dbReference type="ChEBI" id="CHEBI:43474"/>
        <dbReference type="ChEBI" id="CHEBI:456216"/>
        <dbReference type="EC" id="5.6.2.4"/>
    </reaction>
</comment>
<keyword evidence="16" id="KW-1185">Reference proteome</keyword>
<comment type="similarity">
    <text evidence="1 11">Belongs to the helicase family. UvrD subfamily.</text>
</comment>
<keyword evidence="2 10" id="KW-0547">Nucleotide-binding</keyword>
<dbReference type="RefSeq" id="WP_346142413.1">
    <property type="nucleotide sequence ID" value="NZ_BAAAUA010000009.1"/>
</dbReference>